<dbReference type="EMBL" id="UINC01119095">
    <property type="protein sequence ID" value="SVC92669.1"/>
    <property type="molecule type" value="Genomic_DNA"/>
</dbReference>
<feature type="non-terminal residue" evidence="1">
    <location>
        <position position="75"/>
    </location>
</feature>
<dbReference type="AlphaFoldDB" id="A0A382R4J7"/>
<reference evidence="1" key="1">
    <citation type="submission" date="2018-05" db="EMBL/GenBank/DDBJ databases">
        <authorList>
            <person name="Lanie J.A."/>
            <person name="Ng W.-L."/>
            <person name="Kazmierczak K.M."/>
            <person name="Andrzejewski T.M."/>
            <person name="Davidsen T.M."/>
            <person name="Wayne K.J."/>
            <person name="Tettelin H."/>
            <person name="Glass J.I."/>
            <person name="Rusch D."/>
            <person name="Podicherti R."/>
            <person name="Tsui H.-C.T."/>
            <person name="Winkler M.E."/>
        </authorList>
    </citation>
    <scope>NUCLEOTIDE SEQUENCE</scope>
</reference>
<proteinExistence type="predicted"/>
<accession>A0A382R4J7</accession>
<evidence type="ECO:0000313" key="1">
    <source>
        <dbReference type="EMBL" id="SVC92669.1"/>
    </source>
</evidence>
<sequence length="75" mass="8828">MNKKYDLLHAGTMLDVIPIGDEALEYLVSLGFKHLLLGRVKFTEKKSYYDEYVVYDKIRTVAYYHYIDSLKDICT</sequence>
<gene>
    <name evidence="1" type="ORF">METZ01_LOCUS345523</name>
</gene>
<name>A0A382R4J7_9ZZZZ</name>
<protein>
    <submittedName>
        <fullName evidence="1">Uncharacterized protein</fullName>
    </submittedName>
</protein>
<organism evidence="1">
    <name type="scientific">marine metagenome</name>
    <dbReference type="NCBI Taxonomy" id="408172"/>
    <lineage>
        <taxon>unclassified sequences</taxon>
        <taxon>metagenomes</taxon>
        <taxon>ecological metagenomes</taxon>
    </lineage>
</organism>